<evidence type="ECO:0000256" key="3">
    <source>
        <dbReference type="ARBA" id="ARBA00004322"/>
    </source>
</evidence>
<comment type="cofactor">
    <cofactor evidence="2">
        <name>Mg(2+)</name>
        <dbReference type="ChEBI" id="CHEBI:18420"/>
    </cofactor>
</comment>
<dbReference type="EMBL" id="JABXBU010000002">
    <property type="protein sequence ID" value="KAF8794859.1"/>
    <property type="molecule type" value="Genomic_DNA"/>
</dbReference>
<evidence type="ECO:0000256" key="9">
    <source>
        <dbReference type="ARBA" id="ARBA00023204"/>
    </source>
</evidence>
<protein>
    <submittedName>
        <fullName evidence="13">Tyrosyl-DNA phosphodiesterase 2 like protein</fullName>
    </submittedName>
</protein>
<dbReference type="GO" id="GO:0006302">
    <property type="term" value="P:double-strand break repair"/>
    <property type="evidence" value="ECO:0007669"/>
    <property type="project" value="TreeGrafter"/>
</dbReference>
<gene>
    <name evidence="13" type="ORF">HNY73_002781</name>
</gene>
<feature type="domain" description="Endonuclease/exonuclease/phosphatase" evidence="11">
    <location>
        <begin position="132"/>
        <end position="279"/>
    </location>
</feature>
<dbReference type="Pfam" id="PF22566">
    <property type="entry name" value="UBA_8"/>
    <property type="match status" value="1"/>
</dbReference>
<dbReference type="AlphaFoldDB" id="A0A8T0FZ79"/>
<evidence type="ECO:0000256" key="2">
    <source>
        <dbReference type="ARBA" id="ARBA00001946"/>
    </source>
</evidence>
<keyword evidence="7" id="KW-0378">Hydrolase</keyword>
<dbReference type="Pfam" id="PF03372">
    <property type="entry name" value="Exo_endo_phos"/>
    <property type="match status" value="1"/>
</dbReference>
<evidence type="ECO:0000256" key="6">
    <source>
        <dbReference type="ARBA" id="ARBA00022763"/>
    </source>
</evidence>
<dbReference type="Proteomes" id="UP000807504">
    <property type="component" value="Unassembled WGS sequence"/>
</dbReference>
<dbReference type="PANTHER" id="PTHR15822">
    <property type="entry name" value="TRAF AND TNF RECEPTOR-ASSOCIATED PROTEIN"/>
    <property type="match status" value="1"/>
</dbReference>
<evidence type="ECO:0000313" key="14">
    <source>
        <dbReference type="Proteomes" id="UP000807504"/>
    </source>
</evidence>
<proteinExistence type="predicted"/>
<dbReference type="GO" id="GO:0070260">
    <property type="term" value="F:5'-tyrosyl-DNA phosphodiesterase activity"/>
    <property type="evidence" value="ECO:0007669"/>
    <property type="project" value="TreeGrafter"/>
</dbReference>
<dbReference type="InterPro" id="IPR051547">
    <property type="entry name" value="TDP2-like"/>
</dbReference>
<evidence type="ECO:0000256" key="5">
    <source>
        <dbReference type="ARBA" id="ARBA00022723"/>
    </source>
</evidence>
<dbReference type="GO" id="GO:0005737">
    <property type="term" value="C:cytoplasm"/>
    <property type="evidence" value="ECO:0007669"/>
    <property type="project" value="TreeGrafter"/>
</dbReference>
<keyword evidence="14" id="KW-1185">Reference proteome</keyword>
<name>A0A8T0FZ79_ARGBR</name>
<keyword evidence="6" id="KW-0227">DNA damage</keyword>
<comment type="cofactor">
    <cofactor evidence="1">
        <name>Mn(2+)</name>
        <dbReference type="ChEBI" id="CHEBI:29035"/>
    </cofactor>
</comment>
<dbReference type="InterPro" id="IPR009060">
    <property type="entry name" value="UBA-like_sf"/>
</dbReference>
<accession>A0A8T0FZ79</accession>
<evidence type="ECO:0000313" key="13">
    <source>
        <dbReference type="EMBL" id="KAF8794859.1"/>
    </source>
</evidence>
<reference evidence="13" key="1">
    <citation type="journal article" date="2020" name="bioRxiv">
        <title>Chromosome-level reference genome of the European wasp spider Argiope bruennichi: a resource for studies on range expansion and evolutionary adaptation.</title>
        <authorList>
            <person name="Sheffer M.M."/>
            <person name="Hoppe A."/>
            <person name="Krehenwinkel H."/>
            <person name="Uhl G."/>
            <person name="Kuss A.W."/>
            <person name="Jensen L."/>
            <person name="Jensen C."/>
            <person name="Gillespie R.G."/>
            <person name="Hoff K.J."/>
            <person name="Prost S."/>
        </authorList>
    </citation>
    <scope>NUCLEOTIDE SEQUENCE</scope>
</reference>
<evidence type="ECO:0000256" key="7">
    <source>
        <dbReference type="ARBA" id="ARBA00022801"/>
    </source>
</evidence>
<dbReference type="GO" id="GO:0004518">
    <property type="term" value="F:nuclease activity"/>
    <property type="evidence" value="ECO:0007669"/>
    <property type="project" value="UniProtKB-KW"/>
</dbReference>
<keyword evidence="5" id="KW-0479">Metal-binding</keyword>
<evidence type="ECO:0000256" key="4">
    <source>
        <dbReference type="ARBA" id="ARBA00022722"/>
    </source>
</evidence>
<keyword evidence="4" id="KW-0540">Nuclease</keyword>
<feature type="domain" description="UBA-like" evidence="12">
    <location>
        <begin position="17"/>
        <end position="59"/>
    </location>
</feature>
<dbReference type="GO" id="GO:0016605">
    <property type="term" value="C:PML body"/>
    <property type="evidence" value="ECO:0007669"/>
    <property type="project" value="UniProtKB-SubCell"/>
</dbReference>
<comment type="caution">
    <text evidence="13">The sequence shown here is derived from an EMBL/GenBank/DDBJ whole genome shotgun (WGS) entry which is preliminary data.</text>
</comment>
<keyword evidence="9" id="KW-0234">DNA repair</keyword>
<reference evidence="13" key="2">
    <citation type="submission" date="2020-06" db="EMBL/GenBank/DDBJ databases">
        <authorList>
            <person name="Sheffer M."/>
        </authorList>
    </citation>
    <scope>NUCLEOTIDE SEQUENCE</scope>
</reference>
<dbReference type="PANTHER" id="PTHR15822:SF4">
    <property type="entry name" value="TYROSYL-DNA PHOSPHODIESTERASE 2"/>
    <property type="match status" value="1"/>
</dbReference>
<sequence>MSSDDSDCSEDIPEVAECQRLCEKFAEITETDEACAQFYLQDRKWNLEQSVHDFFEDRNNKGAVRVNDKKEAQVVVVVDGSNERLAAAATAVLAESALCRSAGNSSQKRAYSTTAKELNSSTKKTKPVLKFITWNIDGLNEKNLILRTKAVCKTIMNEQADIVFLQEIVPESAEYFLKQLTDYDCLFGNEVGYFVGTFLKKSTVSYKDFKIIDFTTRMMRNCLKVNAVYKNKNLLLFNSHLESTAEGADERKIQLKQMFKEVLISPNDTTVIFAGDLNLRDKELNEWGGLPAGIDDLWITCGRRKECAYTFDMTRNDNLIINAKFKPRCRFDRDLNDYTLTDAFQVIIGEY</sequence>
<dbReference type="SUPFAM" id="SSF56219">
    <property type="entry name" value="DNase I-like"/>
    <property type="match status" value="1"/>
</dbReference>
<dbReference type="GO" id="GO:0003697">
    <property type="term" value="F:single-stranded DNA binding"/>
    <property type="evidence" value="ECO:0007669"/>
    <property type="project" value="TreeGrafter"/>
</dbReference>
<keyword evidence="8" id="KW-0460">Magnesium</keyword>
<organism evidence="13 14">
    <name type="scientific">Argiope bruennichi</name>
    <name type="common">Wasp spider</name>
    <name type="synonym">Aranea bruennichi</name>
    <dbReference type="NCBI Taxonomy" id="94029"/>
    <lineage>
        <taxon>Eukaryota</taxon>
        <taxon>Metazoa</taxon>
        <taxon>Ecdysozoa</taxon>
        <taxon>Arthropoda</taxon>
        <taxon>Chelicerata</taxon>
        <taxon>Arachnida</taxon>
        <taxon>Araneae</taxon>
        <taxon>Araneomorphae</taxon>
        <taxon>Entelegynae</taxon>
        <taxon>Araneoidea</taxon>
        <taxon>Araneidae</taxon>
        <taxon>Argiope</taxon>
    </lineage>
</organism>
<dbReference type="Gene3D" id="3.60.10.10">
    <property type="entry name" value="Endonuclease/exonuclease/phosphatase"/>
    <property type="match status" value="1"/>
</dbReference>
<evidence type="ECO:0000259" key="11">
    <source>
        <dbReference type="Pfam" id="PF03372"/>
    </source>
</evidence>
<evidence type="ECO:0000256" key="8">
    <source>
        <dbReference type="ARBA" id="ARBA00022842"/>
    </source>
</evidence>
<dbReference type="GO" id="GO:0046872">
    <property type="term" value="F:metal ion binding"/>
    <property type="evidence" value="ECO:0007669"/>
    <property type="project" value="UniProtKB-KW"/>
</dbReference>
<evidence type="ECO:0000259" key="12">
    <source>
        <dbReference type="Pfam" id="PF22566"/>
    </source>
</evidence>
<dbReference type="SUPFAM" id="SSF46934">
    <property type="entry name" value="UBA-like"/>
    <property type="match status" value="1"/>
</dbReference>
<dbReference type="CDD" id="cd14672">
    <property type="entry name" value="UBA_ceTYDP2_like"/>
    <property type="match status" value="1"/>
</dbReference>
<evidence type="ECO:0000256" key="1">
    <source>
        <dbReference type="ARBA" id="ARBA00001936"/>
    </source>
</evidence>
<keyword evidence="10" id="KW-0539">Nucleus</keyword>
<dbReference type="InterPro" id="IPR054109">
    <property type="entry name" value="UBA_8"/>
</dbReference>
<evidence type="ECO:0000256" key="10">
    <source>
        <dbReference type="ARBA" id="ARBA00023242"/>
    </source>
</evidence>
<dbReference type="InterPro" id="IPR036691">
    <property type="entry name" value="Endo/exonu/phosph_ase_sf"/>
</dbReference>
<dbReference type="Gene3D" id="1.10.8.10">
    <property type="entry name" value="DNA helicase RuvA subunit, C-terminal domain"/>
    <property type="match status" value="1"/>
</dbReference>
<dbReference type="InterPro" id="IPR005135">
    <property type="entry name" value="Endo/exonuclease/phosphatase"/>
</dbReference>
<comment type="subcellular location">
    <subcellularLocation>
        <location evidence="3">Nucleus</location>
        <location evidence="3">PML body</location>
    </subcellularLocation>
</comment>
<dbReference type="CDD" id="cd09080">
    <property type="entry name" value="TDP2"/>
    <property type="match status" value="1"/>
</dbReference>